<keyword evidence="2" id="KW-0547">Nucleotide-binding</keyword>
<proteinExistence type="predicted"/>
<evidence type="ECO:0000256" key="2">
    <source>
        <dbReference type="ARBA" id="ARBA00022741"/>
    </source>
</evidence>
<evidence type="ECO:0000256" key="1">
    <source>
        <dbReference type="ARBA" id="ARBA00022679"/>
    </source>
</evidence>
<dbReference type="Gene3D" id="1.10.510.10">
    <property type="entry name" value="Transferase(Phosphotransferase) domain 1"/>
    <property type="match status" value="1"/>
</dbReference>
<feature type="domain" description="Protein kinase" evidence="5">
    <location>
        <begin position="215"/>
        <end position="467"/>
    </location>
</feature>
<dbReference type="InterPro" id="IPR000719">
    <property type="entry name" value="Prot_kinase_dom"/>
</dbReference>
<keyword evidence="3" id="KW-0418">Kinase</keyword>
<evidence type="ECO:0000256" key="4">
    <source>
        <dbReference type="ARBA" id="ARBA00022840"/>
    </source>
</evidence>
<dbReference type="SUPFAM" id="SSF56112">
    <property type="entry name" value="Protein kinase-like (PK-like)"/>
    <property type="match status" value="1"/>
</dbReference>
<sequence length="518" mass="57798">MFKTYPSQPLVSMPAAVESIAHSIGRIETNKVALGTLGTHIGRFIILVTQLAGLGDQPLLVMQPHCGTISVLLDHIHLYLKHLAEKSLLQQVLQQDKTAFTILMLDLRLKELVRTMRISSSLEEYDMAVALEQDSSDLARLTSKLEGSVLVQSQYLETLHDVQRFLETRIFEIHSPLQGELRKLLTSTCIGLESKVGRKLSPTMAWSISSSDVYIMRSNLLRSTPLGNVHNAIWNGARVAVEVILGTITSAVVQLIEQDANKWFPLEHPHILKLMGLCLNADQPFIVTAPTLCTLREHLKRNPSLDTMSLNSIVMAIAKGMHYLHILVDPIVHGNLSMDCICLDLDGQVCVSGFSMSRTTKFLHAGNDSILSPQWKAPEYDDEGYIASLPADVFAYGNLCFEVFSEHNQMANTADGHTVSMPVQGNEQKTRPQRMSDTVWEVTRLCWNPDQAKRPTFKDIMRKFELMSLYETTPSSTPVNGMPVFIAPATVSNPRDPFALKYCSSSVDMLYKSSQPYQ</sequence>
<dbReference type="Gene3D" id="3.30.200.20">
    <property type="entry name" value="Phosphorylase Kinase, domain 1"/>
    <property type="match status" value="1"/>
</dbReference>
<evidence type="ECO:0000313" key="7">
    <source>
        <dbReference type="Proteomes" id="UP001648503"/>
    </source>
</evidence>
<evidence type="ECO:0000256" key="3">
    <source>
        <dbReference type="ARBA" id="ARBA00022777"/>
    </source>
</evidence>
<name>A0ABQ8F4Q2_9FUNG</name>
<dbReference type="InterPro" id="IPR051681">
    <property type="entry name" value="Ser/Thr_Kinases-Pseudokinases"/>
</dbReference>
<protein>
    <recommendedName>
        <fullName evidence="5">Protein kinase domain-containing protein</fullName>
    </recommendedName>
</protein>
<evidence type="ECO:0000259" key="5">
    <source>
        <dbReference type="PROSITE" id="PS50011"/>
    </source>
</evidence>
<dbReference type="Pfam" id="PF07714">
    <property type="entry name" value="PK_Tyr_Ser-Thr"/>
    <property type="match status" value="1"/>
</dbReference>
<organism evidence="6 7">
    <name type="scientific">Batrachochytrium salamandrivorans</name>
    <dbReference type="NCBI Taxonomy" id="1357716"/>
    <lineage>
        <taxon>Eukaryota</taxon>
        <taxon>Fungi</taxon>
        <taxon>Fungi incertae sedis</taxon>
        <taxon>Chytridiomycota</taxon>
        <taxon>Chytridiomycota incertae sedis</taxon>
        <taxon>Chytridiomycetes</taxon>
        <taxon>Rhizophydiales</taxon>
        <taxon>Rhizophydiales incertae sedis</taxon>
        <taxon>Batrachochytrium</taxon>
    </lineage>
</organism>
<reference evidence="6 7" key="1">
    <citation type="submission" date="2021-02" db="EMBL/GenBank/DDBJ databases">
        <title>Variation within the Batrachochytrium salamandrivorans European outbreak.</title>
        <authorList>
            <person name="Kelly M."/>
            <person name="Pasmans F."/>
            <person name="Shea T.P."/>
            <person name="Munoz J.F."/>
            <person name="Carranza S."/>
            <person name="Cuomo C.A."/>
            <person name="Martel A."/>
        </authorList>
    </citation>
    <scope>NUCLEOTIDE SEQUENCE [LARGE SCALE GENOMIC DNA]</scope>
    <source>
        <strain evidence="6 7">AMFP18/2</strain>
    </source>
</reference>
<dbReference type="PANTHER" id="PTHR44329:SF288">
    <property type="entry name" value="MITOGEN-ACTIVATED PROTEIN KINASE KINASE KINASE 20"/>
    <property type="match status" value="1"/>
</dbReference>
<accession>A0ABQ8F4Q2</accession>
<dbReference type="PROSITE" id="PS50011">
    <property type="entry name" value="PROTEIN_KINASE_DOM"/>
    <property type="match status" value="1"/>
</dbReference>
<dbReference type="PANTHER" id="PTHR44329">
    <property type="entry name" value="SERINE/THREONINE-PROTEIN KINASE TNNI3K-RELATED"/>
    <property type="match status" value="1"/>
</dbReference>
<dbReference type="InterPro" id="IPR001245">
    <property type="entry name" value="Ser-Thr/Tyr_kinase_cat_dom"/>
</dbReference>
<dbReference type="EMBL" id="JAFCIX010000390">
    <property type="protein sequence ID" value="KAH6592137.1"/>
    <property type="molecule type" value="Genomic_DNA"/>
</dbReference>
<comment type="caution">
    <text evidence="6">The sequence shown here is derived from an EMBL/GenBank/DDBJ whole genome shotgun (WGS) entry which is preliminary data.</text>
</comment>
<keyword evidence="7" id="KW-1185">Reference proteome</keyword>
<keyword evidence="4" id="KW-0067">ATP-binding</keyword>
<keyword evidence="1" id="KW-0808">Transferase</keyword>
<dbReference type="InterPro" id="IPR011009">
    <property type="entry name" value="Kinase-like_dom_sf"/>
</dbReference>
<dbReference type="Proteomes" id="UP001648503">
    <property type="component" value="Unassembled WGS sequence"/>
</dbReference>
<gene>
    <name evidence="6" type="ORF">BASA50_008283</name>
</gene>
<evidence type="ECO:0000313" key="6">
    <source>
        <dbReference type="EMBL" id="KAH6592137.1"/>
    </source>
</evidence>